<dbReference type="InterPro" id="IPR020846">
    <property type="entry name" value="MFS_dom"/>
</dbReference>
<dbReference type="InterPro" id="IPR050171">
    <property type="entry name" value="MFS_Transporters"/>
</dbReference>
<feature type="transmembrane region" description="Helical" evidence="7">
    <location>
        <begin position="15"/>
        <end position="35"/>
    </location>
</feature>
<reference evidence="9" key="1">
    <citation type="submission" date="2013-08" db="EMBL/GenBank/DDBJ databases">
        <authorList>
            <person name="Mendez C."/>
            <person name="Richter M."/>
            <person name="Ferrer M."/>
            <person name="Sanchez J."/>
        </authorList>
    </citation>
    <scope>NUCLEOTIDE SEQUENCE</scope>
</reference>
<sequence>SLCRWYLVEVYKLQFVYAGLLLGTATLIMAIVQLYSGRLTDRLGRRFFMVLVPIPNIFFFALMFLSVLKGFPAIVLVGAWYASVIVNALQFPALQAAVADMSTPEDRMSAYTMVRIMVNMGTAVGPLLGGFLATIGFEYIFLVASVATIVEIFILYFAVPETYSPLPEPSVAYSQKGMRSTLGNRFFLSFVLVGVLFMFFYRQQGVSLSVYAIVLSNLPLIDLGYLYAINGILVVLLQFRILKMMTS</sequence>
<keyword evidence="2" id="KW-0813">Transport</keyword>
<keyword evidence="3" id="KW-1003">Cell membrane</keyword>
<keyword evidence="6 7" id="KW-0472">Membrane</keyword>
<evidence type="ECO:0000259" key="8">
    <source>
        <dbReference type="PROSITE" id="PS50850"/>
    </source>
</evidence>
<dbReference type="EMBL" id="AUZY01000485">
    <property type="protein sequence ID" value="EQD78577.1"/>
    <property type="molecule type" value="Genomic_DNA"/>
</dbReference>
<feature type="transmembrane region" description="Helical" evidence="7">
    <location>
        <begin position="186"/>
        <end position="203"/>
    </location>
</feature>
<feature type="non-terminal residue" evidence="9">
    <location>
        <position position="247"/>
    </location>
</feature>
<comment type="subcellular location">
    <subcellularLocation>
        <location evidence="1">Cell membrane</location>
        <topology evidence="1">Multi-pass membrane protein</topology>
    </subcellularLocation>
</comment>
<dbReference type="GO" id="GO:0022857">
    <property type="term" value="F:transmembrane transporter activity"/>
    <property type="evidence" value="ECO:0007669"/>
    <property type="project" value="InterPro"/>
</dbReference>
<feature type="transmembrane region" description="Helical" evidence="7">
    <location>
        <begin position="71"/>
        <end position="89"/>
    </location>
</feature>
<dbReference type="AlphaFoldDB" id="T1C8V5"/>
<dbReference type="InterPro" id="IPR036259">
    <property type="entry name" value="MFS_trans_sf"/>
</dbReference>
<evidence type="ECO:0000256" key="4">
    <source>
        <dbReference type="ARBA" id="ARBA00022692"/>
    </source>
</evidence>
<gene>
    <name evidence="9" type="ORF">B1B_00643</name>
</gene>
<proteinExistence type="predicted"/>
<dbReference type="InterPro" id="IPR011701">
    <property type="entry name" value="MFS"/>
</dbReference>
<evidence type="ECO:0000313" key="9">
    <source>
        <dbReference type="EMBL" id="EQD78577.1"/>
    </source>
</evidence>
<keyword evidence="4 7" id="KW-0812">Transmembrane</keyword>
<dbReference type="SUPFAM" id="SSF103473">
    <property type="entry name" value="MFS general substrate transporter"/>
    <property type="match status" value="1"/>
</dbReference>
<protein>
    <submittedName>
        <fullName evidence="9">Multidrug efflux permease</fullName>
    </submittedName>
</protein>
<dbReference type="PANTHER" id="PTHR23517">
    <property type="entry name" value="RESISTANCE PROTEIN MDTM, PUTATIVE-RELATED-RELATED"/>
    <property type="match status" value="1"/>
</dbReference>
<comment type="caution">
    <text evidence="9">The sequence shown here is derived from an EMBL/GenBank/DDBJ whole genome shotgun (WGS) entry which is preliminary data.</text>
</comment>
<evidence type="ECO:0000256" key="2">
    <source>
        <dbReference type="ARBA" id="ARBA00022448"/>
    </source>
</evidence>
<feature type="non-terminal residue" evidence="9">
    <location>
        <position position="1"/>
    </location>
</feature>
<feature type="transmembrane region" description="Helical" evidence="7">
    <location>
        <begin position="47"/>
        <end position="65"/>
    </location>
</feature>
<accession>T1C8V5</accession>
<keyword evidence="5 7" id="KW-1133">Transmembrane helix</keyword>
<reference evidence="9" key="2">
    <citation type="journal article" date="2014" name="ISME J.">
        <title>Microbial stratification in low pH oxic and suboxic macroscopic growths along an acid mine drainage.</title>
        <authorList>
            <person name="Mendez-Garcia C."/>
            <person name="Mesa V."/>
            <person name="Sprenger R.R."/>
            <person name="Richter M."/>
            <person name="Diez M.S."/>
            <person name="Solano J."/>
            <person name="Bargiela R."/>
            <person name="Golyshina O.V."/>
            <person name="Manteca A."/>
            <person name="Ramos J.L."/>
            <person name="Gallego J.R."/>
            <person name="Llorente I."/>
            <person name="Martins Dos Santos V.A."/>
            <person name="Jensen O.N."/>
            <person name="Pelaez A.I."/>
            <person name="Sanchez J."/>
            <person name="Ferrer M."/>
        </authorList>
    </citation>
    <scope>NUCLEOTIDE SEQUENCE</scope>
</reference>
<name>T1C8V5_9ZZZZ</name>
<evidence type="ECO:0000256" key="3">
    <source>
        <dbReference type="ARBA" id="ARBA00022475"/>
    </source>
</evidence>
<dbReference type="GO" id="GO:0005886">
    <property type="term" value="C:plasma membrane"/>
    <property type="evidence" value="ECO:0007669"/>
    <property type="project" value="UniProtKB-SubCell"/>
</dbReference>
<dbReference type="Gene3D" id="1.20.1250.20">
    <property type="entry name" value="MFS general substrate transporter like domains"/>
    <property type="match status" value="1"/>
</dbReference>
<feature type="domain" description="Major facilitator superfamily (MFS) profile" evidence="8">
    <location>
        <begin position="1"/>
        <end position="247"/>
    </location>
</feature>
<evidence type="ECO:0000256" key="7">
    <source>
        <dbReference type="SAM" id="Phobius"/>
    </source>
</evidence>
<dbReference type="Pfam" id="PF07690">
    <property type="entry name" value="MFS_1"/>
    <property type="match status" value="1"/>
</dbReference>
<evidence type="ECO:0000256" key="1">
    <source>
        <dbReference type="ARBA" id="ARBA00004651"/>
    </source>
</evidence>
<evidence type="ECO:0000256" key="5">
    <source>
        <dbReference type="ARBA" id="ARBA00022989"/>
    </source>
</evidence>
<dbReference type="PROSITE" id="PS50850">
    <property type="entry name" value="MFS"/>
    <property type="match status" value="1"/>
</dbReference>
<evidence type="ECO:0000256" key="6">
    <source>
        <dbReference type="ARBA" id="ARBA00023136"/>
    </source>
</evidence>
<feature type="transmembrane region" description="Helical" evidence="7">
    <location>
        <begin position="139"/>
        <end position="159"/>
    </location>
</feature>
<feature type="transmembrane region" description="Helical" evidence="7">
    <location>
        <begin position="223"/>
        <end position="242"/>
    </location>
</feature>
<feature type="transmembrane region" description="Helical" evidence="7">
    <location>
        <begin position="110"/>
        <end position="133"/>
    </location>
</feature>
<organism evidence="9">
    <name type="scientific">mine drainage metagenome</name>
    <dbReference type="NCBI Taxonomy" id="410659"/>
    <lineage>
        <taxon>unclassified sequences</taxon>
        <taxon>metagenomes</taxon>
        <taxon>ecological metagenomes</taxon>
    </lineage>
</organism>